<keyword evidence="3" id="KW-0489">Methyltransferase</keyword>
<dbReference type="PANTHER" id="PTHR43861:SF3">
    <property type="entry name" value="PUTATIVE (AFU_ORTHOLOGUE AFUA_2G14390)-RELATED"/>
    <property type="match status" value="1"/>
</dbReference>
<dbReference type="Gene3D" id="3.40.50.150">
    <property type="entry name" value="Vaccinia Virus protein VP39"/>
    <property type="match status" value="1"/>
</dbReference>
<sequence>MTSVWDERYAGDEYHFGTEPNAFLVSQQSLLKPGMSCLAVADGEGRNGVWLAGHGLDVLSVDSSSVAQEKAKKLAQQRGVAVKFEQVDLSQWAWGENRFDMVAAIFIQFAPPELREQMFSHIKRCLKPGGLLLLQGYTPRQLHYRTGGPSQAENLYTEALLRNAFDDMQILHLREHDDIISEGSGHSGMSALIDLVARKHR</sequence>
<reference evidence="3" key="1">
    <citation type="submission" date="2016-10" db="EMBL/GenBank/DDBJ databases">
        <title>Sequence of Gallionella enrichment culture.</title>
        <authorList>
            <person name="Poehlein A."/>
            <person name="Muehling M."/>
            <person name="Daniel R."/>
        </authorList>
    </citation>
    <scope>NUCLEOTIDE SEQUENCE</scope>
</reference>
<dbReference type="PANTHER" id="PTHR43861">
    <property type="entry name" value="TRANS-ACONITATE 2-METHYLTRANSFERASE-RELATED"/>
    <property type="match status" value="1"/>
</dbReference>
<dbReference type="InterPro" id="IPR041698">
    <property type="entry name" value="Methyltransf_25"/>
</dbReference>
<dbReference type="CDD" id="cd02440">
    <property type="entry name" value="AdoMet_MTases"/>
    <property type="match status" value="1"/>
</dbReference>
<gene>
    <name evidence="3" type="primary">cmoA_2</name>
    <name evidence="3" type="ORF">GALL_236850</name>
</gene>
<dbReference type="GO" id="GO:0008168">
    <property type="term" value="F:methyltransferase activity"/>
    <property type="evidence" value="ECO:0007669"/>
    <property type="project" value="UniProtKB-KW"/>
</dbReference>
<feature type="domain" description="Methyltransferase" evidence="2">
    <location>
        <begin position="38"/>
        <end position="130"/>
    </location>
</feature>
<name>A0A1J5RXY7_9ZZZZ</name>
<evidence type="ECO:0000313" key="3">
    <source>
        <dbReference type="EMBL" id="OIQ94347.1"/>
    </source>
</evidence>
<keyword evidence="1 3" id="KW-0808">Transferase</keyword>
<proteinExistence type="predicted"/>
<evidence type="ECO:0000259" key="2">
    <source>
        <dbReference type="Pfam" id="PF13649"/>
    </source>
</evidence>
<dbReference type="GO" id="GO:0032259">
    <property type="term" value="P:methylation"/>
    <property type="evidence" value="ECO:0007669"/>
    <property type="project" value="UniProtKB-KW"/>
</dbReference>
<dbReference type="EMBL" id="MLJW01000188">
    <property type="protein sequence ID" value="OIQ94347.1"/>
    <property type="molecule type" value="Genomic_DNA"/>
</dbReference>
<accession>A0A1J5RXY7</accession>
<dbReference type="Pfam" id="PF13649">
    <property type="entry name" value="Methyltransf_25"/>
    <property type="match status" value="1"/>
</dbReference>
<dbReference type="InterPro" id="IPR029063">
    <property type="entry name" value="SAM-dependent_MTases_sf"/>
</dbReference>
<evidence type="ECO:0000256" key="1">
    <source>
        <dbReference type="ARBA" id="ARBA00022679"/>
    </source>
</evidence>
<dbReference type="AlphaFoldDB" id="A0A1J5RXY7"/>
<comment type="caution">
    <text evidence="3">The sequence shown here is derived from an EMBL/GenBank/DDBJ whole genome shotgun (WGS) entry which is preliminary data.</text>
</comment>
<organism evidence="3">
    <name type="scientific">mine drainage metagenome</name>
    <dbReference type="NCBI Taxonomy" id="410659"/>
    <lineage>
        <taxon>unclassified sequences</taxon>
        <taxon>metagenomes</taxon>
        <taxon>ecological metagenomes</taxon>
    </lineage>
</organism>
<protein>
    <submittedName>
        <fullName evidence="3">tRNA (Cmo5U34)-methyltransferase</fullName>
    </submittedName>
</protein>
<dbReference type="SUPFAM" id="SSF53335">
    <property type="entry name" value="S-adenosyl-L-methionine-dependent methyltransferases"/>
    <property type="match status" value="1"/>
</dbReference>